<feature type="region of interest" description="Disordered" evidence="2">
    <location>
        <begin position="1"/>
        <end position="60"/>
    </location>
</feature>
<accession>A0ABR3ETT5</accession>
<feature type="coiled-coil region" evidence="1">
    <location>
        <begin position="154"/>
        <end position="195"/>
    </location>
</feature>
<reference evidence="3 4" key="1">
    <citation type="submission" date="2024-02" db="EMBL/GenBank/DDBJ databases">
        <title>A draft genome for the cacao thread blight pathogen Marasmius crinis-equi.</title>
        <authorList>
            <person name="Cohen S.P."/>
            <person name="Baruah I.K."/>
            <person name="Amoako-Attah I."/>
            <person name="Bukari Y."/>
            <person name="Meinhardt L.W."/>
            <person name="Bailey B.A."/>
        </authorList>
    </citation>
    <scope>NUCLEOTIDE SEQUENCE [LARGE SCALE GENOMIC DNA]</scope>
    <source>
        <strain evidence="3 4">GH-76</strain>
    </source>
</reference>
<dbReference type="Proteomes" id="UP001465976">
    <property type="component" value="Unassembled WGS sequence"/>
</dbReference>
<keyword evidence="1" id="KW-0175">Coiled coil</keyword>
<evidence type="ECO:0000313" key="4">
    <source>
        <dbReference type="Proteomes" id="UP001465976"/>
    </source>
</evidence>
<feature type="compositionally biased region" description="Basic and acidic residues" evidence="2">
    <location>
        <begin position="15"/>
        <end position="24"/>
    </location>
</feature>
<keyword evidence="4" id="KW-1185">Reference proteome</keyword>
<proteinExistence type="predicted"/>
<dbReference type="EMBL" id="JBAHYK010001942">
    <property type="protein sequence ID" value="KAL0566300.1"/>
    <property type="molecule type" value="Genomic_DNA"/>
</dbReference>
<gene>
    <name evidence="3" type="ORF">V5O48_015714</name>
</gene>
<feature type="compositionally biased region" description="Pro residues" evidence="2">
    <location>
        <begin position="35"/>
        <end position="52"/>
    </location>
</feature>
<evidence type="ECO:0000313" key="3">
    <source>
        <dbReference type="EMBL" id="KAL0566300.1"/>
    </source>
</evidence>
<evidence type="ECO:0000256" key="2">
    <source>
        <dbReference type="SAM" id="MobiDB-lite"/>
    </source>
</evidence>
<name>A0ABR3ETT5_9AGAR</name>
<comment type="caution">
    <text evidence="3">The sequence shown here is derived from an EMBL/GenBank/DDBJ whole genome shotgun (WGS) entry which is preliminary data.</text>
</comment>
<sequence length="205" mass="23678">MQAPLAQPEDQDLQYPDHDSDHESVISAASSPHQPLNPRPPSPPTVFLPSPPTDHQERADRRAAWVTKPNYGGWGDDKVRYLWRFIGRRIWFYVREDWMELPLSWDGVEGRDTRADEFDAERWADWQLYRCSPHAADYRVGPPTFTGPQVQQRTQEVNNHLVQLRQRVTQLSDELSAAQAEVTRYQAVVENLKDLDTLAHGLPRS</sequence>
<organism evidence="3 4">
    <name type="scientific">Marasmius crinis-equi</name>
    <dbReference type="NCBI Taxonomy" id="585013"/>
    <lineage>
        <taxon>Eukaryota</taxon>
        <taxon>Fungi</taxon>
        <taxon>Dikarya</taxon>
        <taxon>Basidiomycota</taxon>
        <taxon>Agaricomycotina</taxon>
        <taxon>Agaricomycetes</taxon>
        <taxon>Agaricomycetidae</taxon>
        <taxon>Agaricales</taxon>
        <taxon>Marasmiineae</taxon>
        <taxon>Marasmiaceae</taxon>
        <taxon>Marasmius</taxon>
    </lineage>
</organism>
<protein>
    <submittedName>
        <fullName evidence="3">Uncharacterized protein</fullName>
    </submittedName>
</protein>
<evidence type="ECO:0000256" key="1">
    <source>
        <dbReference type="SAM" id="Coils"/>
    </source>
</evidence>